<dbReference type="SUPFAM" id="SSF55874">
    <property type="entry name" value="ATPase domain of HSP90 chaperone/DNA topoisomerase II/histidine kinase"/>
    <property type="match status" value="1"/>
</dbReference>
<dbReference type="InterPro" id="IPR003594">
    <property type="entry name" value="HATPase_dom"/>
</dbReference>
<reference evidence="11" key="1">
    <citation type="submission" date="2021-05" db="EMBL/GenBank/DDBJ databases">
        <title>Novel Bacillus species.</title>
        <authorList>
            <person name="Liu G."/>
        </authorList>
    </citation>
    <scope>NUCLEOTIDE SEQUENCE</scope>
    <source>
        <strain evidence="11">FJAT-49825</strain>
    </source>
</reference>
<dbReference type="Pfam" id="PF07730">
    <property type="entry name" value="HisKA_3"/>
    <property type="match status" value="1"/>
</dbReference>
<evidence type="ECO:0000256" key="4">
    <source>
        <dbReference type="ARBA" id="ARBA00022679"/>
    </source>
</evidence>
<feature type="transmembrane region" description="Helical" evidence="9">
    <location>
        <begin position="257"/>
        <end position="281"/>
    </location>
</feature>
<feature type="transmembrane region" description="Helical" evidence="9">
    <location>
        <begin position="301"/>
        <end position="320"/>
    </location>
</feature>
<keyword evidence="4" id="KW-0808">Transferase</keyword>
<evidence type="ECO:0000256" key="6">
    <source>
        <dbReference type="ARBA" id="ARBA00022777"/>
    </source>
</evidence>
<dbReference type="SMART" id="SM00387">
    <property type="entry name" value="HATPase_c"/>
    <property type="match status" value="1"/>
</dbReference>
<dbReference type="GO" id="GO:0005524">
    <property type="term" value="F:ATP binding"/>
    <property type="evidence" value="ECO:0007669"/>
    <property type="project" value="UniProtKB-KW"/>
</dbReference>
<gene>
    <name evidence="11" type="ORF">KHA99_02180</name>
</gene>
<dbReference type="Proteomes" id="UP000679749">
    <property type="component" value="Unassembled WGS sequence"/>
</dbReference>
<feature type="transmembrane region" description="Helical" evidence="9">
    <location>
        <begin position="161"/>
        <end position="180"/>
    </location>
</feature>
<evidence type="ECO:0000256" key="1">
    <source>
        <dbReference type="ARBA" id="ARBA00000085"/>
    </source>
</evidence>
<evidence type="ECO:0000256" key="7">
    <source>
        <dbReference type="ARBA" id="ARBA00022840"/>
    </source>
</evidence>
<sequence length="717" mass="80179">MNGVNKKIFLFQVFVIIFSILTLVFFIQSIAGYYDALRNECILKSCSSLAPAPPTTIEALSKYHLTSNTYAALFVIIESTFAFLFFTAAIIIFFKSRRDIMGLLAVLALVTYGSTYTSLVYLASDGRELVDQFPEIIGAVGRMALFLFFLIFPNGRFIHRWPLVLFTPFCIIQFISLIFSGTAVDLLNWSSMARLLYYGFMISVMIYSQIYQYKKISSQVERQQTKWVVYGFSLSFLGSIIISGFFVYPIFGENPVSYLYLSALLYSVVAIIPLTLAFAILRHRLWDIDPVVNRTIVYGTLSLAIILLYSFLVFYFSSIFKTDNNFIISIVATAIVAILFAPIKERLQLLVNRLMKGRHDDPYTVLKELGDHLIKPIAPEEMLNVVTGTIRDALCLPYAGIFVNINGKETLAAASGKVKFDIHTLPIIHGGEELGTLHLSSRSLNEVFTGEDNKLIVVLLRQAGPVLQNVKMNLGMKLLANDLQMSRERLVLAREEERLQIRRNLHDDLAPRLMSLAFNVAAAEQYIERNPAKALELMEGLRQVIRSTVDEIRTMVHGLRPPTLDEFGLLGSIQARVDEIRKTSEEVSATSGVSFIEIFLEAPECLPVLPAAVEVAAYRIITEALVNLLRHANATKCKVRVTIVENTLELEVTDNGAGFPDKLRPSQNGGIGLTSIRERALELGGKCEMESLEMGGARVRAVLPFSTGVMRDENSFS</sequence>
<evidence type="ECO:0000313" key="12">
    <source>
        <dbReference type="Proteomes" id="UP000679749"/>
    </source>
</evidence>
<evidence type="ECO:0000256" key="8">
    <source>
        <dbReference type="ARBA" id="ARBA00023012"/>
    </source>
</evidence>
<keyword evidence="9" id="KW-1133">Transmembrane helix</keyword>
<dbReference type="PROSITE" id="PS50109">
    <property type="entry name" value="HIS_KIN"/>
    <property type="match status" value="1"/>
</dbReference>
<accession>A0A942YTT3</accession>
<feature type="transmembrane region" description="Helical" evidence="9">
    <location>
        <begin position="136"/>
        <end position="154"/>
    </location>
</feature>
<dbReference type="GO" id="GO:0016020">
    <property type="term" value="C:membrane"/>
    <property type="evidence" value="ECO:0007669"/>
    <property type="project" value="InterPro"/>
</dbReference>
<dbReference type="InterPro" id="IPR036890">
    <property type="entry name" value="HATPase_C_sf"/>
</dbReference>
<organism evidence="11 12">
    <name type="scientific">Neobacillus rhizophilus</name>
    <dbReference type="NCBI Taxonomy" id="2833579"/>
    <lineage>
        <taxon>Bacteria</taxon>
        <taxon>Bacillati</taxon>
        <taxon>Bacillota</taxon>
        <taxon>Bacilli</taxon>
        <taxon>Bacillales</taxon>
        <taxon>Bacillaceae</taxon>
        <taxon>Neobacillus</taxon>
    </lineage>
</organism>
<keyword evidence="9" id="KW-0472">Membrane</keyword>
<dbReference type="Gene3D" id="1.20.5.1930">
    <property type="match status" value="1"/>
</dbReference>
<dbReference type="GO" id="GO:0046983">
    <property type="term" value="F:protein dimerization activity"/>
    <property type="evidence" value="ECO:0007669"/>
    <property type="project" value="InterPro"/>
</dbReference>
<dbReference type="InterPro" id="IPR050482">
    <property type="entry name" value="Sensor_HK_TwoCompSys"/>
</dbReference>
<dbReference type="EC" id="2.7.13.3" evidence="2"/>
<protein>
    <recommendedName>
        <fullName evidence="2">histidine kinase</fullName>
        <ecNumber evidence="2">2.7.13.3</ecNumber>
    </recommendedName>
</protein>
<comment type="caution">
    <text evidence="11">The sequence shown here is derived from an EMBL/GenBank/DDBJ whole genome shotgun (WGS) entry which is preliminary data.</text>
</comment>
<feature type="transmembrane region" description="Helical" evidence="9">
    <location>
        <begin position="227"/>
        <end position="251"/>
    </location>
</feature>
<name>A0A942YTT3_9BACI</name>
<keyword evidence="3" id="KW-0597">Phosphoprotein</keyword>
<dbReference type="InterPro" id="IPR011712">
    <property type="entry name" value="Sig_transdc_His_kin_sub3_dim/P"/>
</dbReference>
<keyword evidence="12" id="KW-1185">Reference proteome</keyword>
<dbReference type="SUPFAM" id="SSF55781">
    <property type="entry name" value="GAF domain-like"/>
    <property type="match status" value="1"/>
</dbReference>
<feature type="transmembrane region" description="Helical" evidence="9">
    <location>
        <begin position="9"/>
        <end position="34"/>
    </location>
</feature>
<keyword evidence="8" id="KW-0902">Two-component regulatory system</keyword>
<keyword evidence="5" id="KW-0547">Nucleotide-binding</keyword>
<evidence type="ECO:0000256" key="9">
    <source>
        <dbReference type="SAM" id="Phobius"/>
    </source>
</evidence>
<proteinExistence type="predicted"/>
<keyword evidence="9" id="KW-0812">Transmembrane</keyword>
<feature type="transmembrane region" description="Helical" evidence="9">
    <location>
        <begin position="101"/>
        <end position="124"/>
    </location>
</feature>
<dbReference type="PANTHER" id="PTHR24421:SF10">
    <property type="entry name" value="NITRATE_NITRITE SENSOR PROTEIN NARQ"/>
    <property type="match status" value="1"/>
</dbReference>
<evidence type="ECO:0000313" key="11">
    <source>
        <dbReference type="EMBL" id="MBS4211260.1"/>
    </source>
</evidence>
<dbReference type="InterPro" id="IPR005467">
    <property type="entry name" value="His_kinase_dom"/>
</dbReference>
<dbReference type="Gene3D" id="3.30.565.10">
    <property type="entry name" value="Histidine kinase-like ATPase, C-terminal domain"/>
    <property type="match status" value="1"/>
</dbReference>
<keyword evidence="7" id="KW-0067">ATP-binding</keyword>
<feature type="transmembrane region" description="Helical" evidence="9">
    <location>
        <begin position="70"/>
        <end position="94"/>
    </location>
</feature>
<evidence type="ECO:0000259" key="10">
    <source>
        <dbReference type="PROSITE" id="PS50109"/>
    </source>
</evidence>
<dbReference type="RefSeq" id="WP_213115791.1">
    <property type="nucleotide sequence ID" value="NZ_JAGYPF010000001.1"/>
</dbReference>
<feature type="transmembrane region" description="Helical" evidence="9">
    <location>
        <begin position="186"/>
        <end position="207"/>
    </location>
</feature>
<dbReference type="EMBL" id="JAGYPF010000001">
    <property type="protein sequence ID" value="MBS4211260.1"/>
    <property type="molecule type" value="Genomic_DNA"/>
</dbReference>
<feature type="transmembrane region" description="Helical" evidence="9">
    <location>
        <begin position="326"/>
        <end position="343"/>
    </location>
</feature>
<dbReference type="GO" id="GO:0000155">
    <property type="term" value="F:phosphorelay sensor kinase activity"/>
    <property type="evidence" value="ECO:0007669"/>
    <property type="project" value="InterPro"/>
</dbReference>
<dbReference type="AlphaFoldDB" id="A0A942YTT3"/>
<dbReference type="CDD" id="cd16917">
    <property type="entry name" value="HATPase_UhpB-NarQ-NarX-like"/>
    <property type="match status" value="1"/>
</dbReference>
<comment type="catalytic activity">
    <reaction evidence="1">
        <text>ATP + protein L-histidine = ADP + protein N-phospho-L-histidine.</text>
        <dbReference type="EC" id="2.7.13.3"/>
    </reaction>
</comment>
<keyword evidence="6" id="KW-0418">Kinase</keyword>
<evidence type="ECO:0000256" key="2">
    <source>
        <dbReference type="ARBA" id="ARBA00012438"/>
    </source>
</evidence>
<feature type="domain" description="Histidine kinase" evidence="10">
    <location>
        <begin position="508"/>
        <end position="707"/>
    </location>
</feature>
<evidence type="ECO:0000256" key="3">
    <source>
        <dbReference type="ARBA" id="ARBA00022553"/>
    </source>
</evidence>
<dbReference type="PANTHER" id="PTHR24421">
    <property type="entry name" value="NITRATE/NITRITE SENSOR PROTEIN NARX-RELATED"/>
    <property type="match status" value="1"/>
</dbReference>
<dbReference type="Pfam" id="PF02518">
    <property type="entry name" value="HATPase_c"/>
    <property type="match status" value="1"/>
</dbReference>
<evidence type="ECO:0000256" key="5">
    <source>
        <dbReference type="ARBA" id="ARBA00022741"/>
    </source>
</evidence>